<dbReference type="InParanoid" id="A0A369JWC8"/>
<name>A0A369JWC8_HYPMA</name>
<evidence type="ECO:0000313" key="1">
    <source>
        <dbReference type="EMBL" id="RDB23694.1"/>
    </source>
</evidence>
<dbReference type="Proteomes" id="UP000076154">
    <property type="component" value="Unassembled WGS sequence"/>
</dbReference>
<evidence type="ECO:0000313" key="2">
    <source>
        <dbReference type="Proteomes" id="UP000076154"/>
    </source>
</evidence>
<accession>A0A369JWC8</accession>
<dbReference type="AlphaFoldDB" id="A0A369JWC8"/>
<organism evidence="1 2">
    <name type="scientific">Hypsizygus marmoreus</name>
    <name type="common">White beech mushroom</name>
    <name type="synonym">Agaricus marmoreus</name>
    <dbReference type="NCBI Taxonomy" id="39966"/>
    <lineage>
        <taxon>Eukaryota</taxon>
        <taxon>Fungi</taxon>
        <taxon>Dikarya</taxon>
        <taxon>Basidiomycota</taxon>
        <taxon>Agaricomycotina</taxon>
        <taxon>Agaricomycetes</taxon>
        <taxon>Agaricomycetidae</taxon>
        <taxon>Agaricales</taxon>
        <taxon>Tricholomatineae</taxon>
        <taxon>Lyophyllaceae</taxon>
        <taxon>Hypsizygus</taxon>
    </lineage>
</organism>
<reference evidence="1" key="1">
    <citation type="submission" date="2018-04" db="EMBL/GenBank/DDBJ databases">
        <title>Whole genome sequencing of Hypsizygus marmoreus.</title>
        <authorList>
            <person name="Choi I.-G."/>
            <person name="Min B."/>
            <person name="Kim J.-G."/>
            <person name="Kim S."/>
            <person name="Oh Y.-L."/>
            <person name="Kong W.-S."/>
            <person name="Park H."/>
            <person name="Jeong J."/>
            <person name="Song E.-S."/>
        </authorList>
    </citation>
    <scope>NUCLEOTIDE SEQUENCE [LARGE SCALE GENOMIC DNA]</scope>
    <source>
        <strain evidence="1">51987-8</strain>
    </source>
</reference>
<keyword evidence="2" id="KW-1185">Reference proteome</keyword>
<sequence length="126" mass="13380">MPLPLPRPLQKSEIYLPQGLGFRVARRYLLASLYPLSVSVDEGVSPYAADSSVVYGAVVFSTSSDAVLSGNVPHKCPLRTPFDLALPSPLTSSSSSSTPKMNGVKLLGLNLILSGSTTPQTHFDFS</sequence>
<protein>
    <submittedName>
        <fullName evidence="1">Uncharacterized protein</fullName>
    </submittedName>
</protein>
<comment type="caution">
    <text evidence="1">The sequence shown here is derived from an EMBL/GenBank/DDBJ whole genome shotgun (WGS) entry which is preliminary data.</text>
</comment>
<gene>
    <name evidence="1" type="ORF">Hypma_009531</name>
</gene>
<proteinExistence type="predicted"/>
<dbReference type="EMBL" id="LUEZ02000046">
    <property type="protein sequence ID" value="RDB23694.1"/>
    <property type="molecule type" value="Genomic_DNA"/>
</dbReference>